<dbReference type="Proteomes" id="UP000255303">
    <property type="component" value="Unassembled WGS sequence"/>
</dbReference>
<reference evidence="8 9" key="2">
    <citation type="submission" date="2018-06" db="EMBL/GenBank/DDBJ databases">
        <authorList>
            <consortium name="Pathogen Informatics"/>
            <person name="Doyle S."/>
        </authorList>
    </citation>
    <scope>NUCLEOTIDE SEQUENCE [LARGE SCALE GENOMIC DNA]</scope>
    <source>
        <strain evidence="5 9">NCTC10692</strain>
        <strain evidence="6 8">NCTC10860</strain>
    </source>
</reference>
<organism evidence="5 9">
    <name type="scientific">Ectopseudomonas oleovorans</name>
    <name type="common">Pseudomonas oleovorans</name>
    <dbReference type="NCBI Taxonomy" id="301"/>
    <lineage>
        <taxon>Bacteria</taxon>
        <taxon>Pseudomonadati</taxon>
        <taxon>Pseudomonadota</taxon>
        <taxon>Gammaproteobacteria</taxon>
        <taxon>Pseudomonadales</taxon>
        <taxon>Pseudomonadaceae</taxon>
        <taxon>Ectopseudomonas</taxon>
    </lineage>
</organism>
<dbReference type="EMBL" id="JAOCJE010000001">
    <property type="protein sequence ID" value="MDH1340719.1"/>
    <property type="molecule type" value="Genomic_DNA"/>
</dbReference>
<dbReference type="AlphaFoldDB" id="A0A061CU61"/>
<name>A0A061CU61_ECTOL</name>
<dbReference type="Pfam" id="PF06794">
    <property type="entry name" value="UPF0270"/>
    <property type="match status" value="1"/>
</dbReference>
<comment type="similarity">
    <text evidence="1">Belongs to the UPF0270 family.</text>
</comment>
<reference evidence="4 7" key="1">
    <citation type="submission" date="2018-04" db="EMBL/GenBank/DDBJ databases">
        <title>Pseudomonas sp. nov., isolated from mangrove soil.</title>
        <authorList>
            <person name="Chen C."/>
        </authorList>
    </citation>
    <scope>NUCLEOTIDE SEQUENCE [LARGE SCALE GENOMIC DNA]</scope>
    <source>
        <strain evidence="4 7">JCM 14246</strain>
    </source>
</reference>
<dbReference type="EMBL" id="UGUW01000004">
    <property type="protein sequence ID" value="SUD60929.1"/>
    <property type="molecule type" value="Genomic_DNA"/>
</dbReference>
<reference evidence="2" key="3">
    <citation type="submission" date="2022-09" db="EMBL/GenBank/DDBJ databases">
        <title>Intensive care unit water sources are persistently colonized with multi-drug resistant bacteria and are the site of extensive horizontal gene transfer of antibiotic resistance genes.</title>
        <authorList>
            <person name="Diorio-Toth L."/>
        </authorList>
    </citation>
    <scope>NUCLEOTIDE SEQUENCE</scope>
    <source>
        <strain evidence="3">GD03704</strain>
        <strain evidence="2">GD04000</strain>
    </source>
</reference>
<dbReference type="EMBL" id="UGUV01000002">
    <property type="protein sequence ID" value="SUD52744.1"/>
    <property type="molecule type" value="Genomic_DNA"/>
</dbReference>
<gene>
    <name evidence="4" type="ORF">DBO86_24695</name>
    <name evidence="3" type="ORF">N5J11_16090</name>
    <name evidence="2" type="ORF">N7671_10120</name>
    <name evidence="5" type="ORF">NCTC10692_03236</name>
    <name evidence="6" type="ORF">NCTC10860_03291</name>
</gene>
<protein>
    <submittedName>
        <fullName evidence="2">YheU family protein</fullName>
    </submittedName>
</protein>
<accession>A0A061CU61</accession>
<evidence type="ECO:0000313" key="6">
    <source>
        <dbReference type="EMBL" id="SUD60929.1"/>
    </source>
</evidence>
<accession>A0A379JWK9</accession>
<dbReference type="PIRSF" id="PIRSF006169">
    <property type="entry name" value="UCP006169"/>
    <property type="match status" value="1"/>
</dbReference>
<dbReference type="SUPFAM" id="SSF118001">
    <property type="entry name" value="YehU-like"/>
    <property type="match status" value="1"/>
</dbReference>
<dbReference type="InterPro" id="IPR010648">
    <property type="entry name" value="UPF0270"/>
</dbReference>
<dbReference type="Gene3D" id="1.10.10.610">
    <property type="entry name" value="YehU-like"/>
    <property type="match status" value="1"/>
</dbReference>
<dbReference type="Proteomes" id="UP001161697">
    <property type="component" value="Unassembled WGS sequence"/>
</dbReference>
<dbReference type="Proteomes" id="UP001159292">
    <property type="component" value="Unassembled WGS sequence"/>
</dbReference>
<evidence type="ECO:0000313" key="8">
    <source>
        <dbReference type="Proteomes" id="UP000254084"/>
    </source>
</evidence>
<dbReference type="NCBIfam" id="NF001441">
    <property type="entry name" value="PRK00304.1"/>
    <property type="match status" value="1"/>
</dbReference>
<proteinExistence type="inferred from homology"/>
<dbReference type="RefSeq" id="WP_039964765.1">
    <property type="nucleotide sequence ID" value="NZ_JAYRDO010000022.1"/>
</dbReference>
<evidence type="ECO:0000256" key="1">
    <source>
        <dbReference type="ARBA" id="ARBA00006450"/>
    </source>
</evidence>
<dbReference type="Proteomes" id="UP000254084">
    <property type="component" value="Unassembled WGS sequence"/>
</dbReference>
<dbReference type="EMBL" id="QASO01000135">
    <property type="protein sequence ID" value="PTU76584.1"/>
    <property type="molecule type" value="Genomic_DNA"/>
</dbReference>
<evidence type="ECO:0000313" key="5">
    <source>
        <dbReference type="EMBL" id="SUD52744.1"/>
    </source>
</evidence>
<evidence type="ECO:0000313" key="3">
    <source>
        <dbReference type="EMBL" id="MDH1340719.1"/>
    </source>
</evidence>
<evidence type="ECO:0000313" key="4">
    <source>
        <dbReference type="EMBL" id="PTU76584.1"/>
    </source>
</evidence>
<accession>A0A2T5PFR3</accession>
<dbReference type="InterPro" id="IPR036685">
    <property type="entry name" value="YehU-like_sf"/>
</dbReference>
<sequence>MLIPAHLLQADTLTALIEDFVTRDGTDNGDETPLETRVQRVRRALDKGEAVIVFDPDSQQCQLAMKRDVPKEWLEALQQSLSD</sequence>
<dbReference type="Proteomes" id="UP000244052">
    <property type="component" value="Unassembled WGS sequence"/>
</dbReference>
<evidence type="ECO:0000313" key="9">
    <source>
        <dbReference type="Proteomes" id="UP000255303"/>
    </source>
</evidence>
<evidence type="ECO:0000313" key="2">
    <source>
        <dbReference type="EMBL" id="MDH0567587.1"/>
    </source>
</evidence>
<keyword evidence="7" id="KW-1185">Reference proteome</keyword>
<dbReference type="EMBL" id="JAOEET010000021">
    <property type="protein sequence ID" value="MDH0567587.1"/>
    <property type="molecule type" value="Genomic_DNA"/>
</dbReference>
<evidence type="ECO:0000313" key="7">
    <source>
        <dbReference type="Proteomes" id="UP000244052"/>
    </source>
</evidence>